<dbReference type="Pfam" id="PF22666">
    <property type="entry name" value="Glyco_hydro_2_N2"/>
    <property type="match status" value="1"/>
</dbReference>
<dbReference type="GO" id="GO:0004553">
    <property type="term" value="F:hydrolase activity, hydrolyzing O-glycosyl compounds"/>
    <property type="evidence" value="ECO:0007669"/>
    <property type="project" value="InterPro"/>
</dbReference>
<evidence type="ECO:0000256" key="4">
    <source>
        <dbReference type="SAM" id="MobiDB-lite"/>
    </source>
</evidence>
<proteinExistence type="inferred from homology"/>
<feature type="region of interest" description="Disordered" evidence="4">
    <location>
        <begin position="809"/>
        <end position="834"/>
    </location>
</feature>
<dbReference type="SUPFAM" id="SSF51445">
    <property type="entry name" value="(Trans)glycosidases"/>
    <property type="match status" value="1"/>
</dbReference>
<dbReference type="Gene3D" id="2.60.120.260">
    <property type="entry name" value="Galactose-binding domain-like"/>
    <property type="match status" value="1"/>
</dbReference>
<dbReference type="GO" id="GO:0005975">
    <property type="term" value="P:carbohydrate metabolic process"/>
    <property type="evidence" value="ECO:0007669"/>
    <property type="project" value="InterPro"/>
</dbReference>
<evidence type="ECO:0000313" key="10">
    <source>
        <dbReference type="EMBL" id="KAA9023907.1"/>
    </source>
</evidence>
<dbReference type="Pfam" id="PF18565">
    <property type="entry name" value="Glyco_hydro2_C5"/>
    <property type="match status" value="1"/>
</dbReference>
<dbReference type="Gene3D" id="2.60.40.10">
    <property type="entry name" value="Immunoglobulins"/>
    <property type="match status" value="3"/>
</dbReference>
<dbReference type="PANTHER" id="PTHR42732:SF1">
    <property type="entry name" value="BETA-MANNOSIDASE"/>
    <property type="match status" value="1"/>
</dbReference>
<name>A0A5J5HU74_9BACI</name>
<feature type="domain" description="Glycoside hydrolase family 2" evidence="8">
    <location>
        <begin position="699"/>
        <end position="789"/>
    </location>
</feature>
<evidence type="ECO:0000259" key="6">
    <source>
        <dbReference type="Pfam" id="PF02836"/>
    </source>
</evidence>
<dbReference type="OrthoDB" id="9762066at2"/>
<dbReference type="Proteomes" id="UP000326671">
    <property type="component" value="Unassembled WGS sequence"/>
</dbReference>
<dbReference type="InterPro" id="IPR032311">
    <property type="entry name" value="DUF4982"/>
</dbReference>
<dbReference type="InterPro" id="IPR008979">
    <property type="entry name" value="Galactose-bd-like_sf"/>
</dbReference>
<dbReference type="InterPro" id="IPR051913">
    <property type="entry name" value="GH2_Domain-Containing"/>
</dbReference>
<sequence length="982" mass="110291">MTQKIVHNSPSHQIEKMKNQHKFNLNTAWKFIKEDVNEASNPHFDDSNWETVSLPHTFNDKDTFDNFMEGGHNGERSMYTGKTWYRKTFQLEEIDKGKKVFIEFEGARQAADVYINGKKLEGKSENGFIPFGYDLTPYIHFGTDKENVLAVMVDNTFPYKAEGTDDVLSWHDSHWHPTHGGLWRNVYLHLKDKLHITLPLYSFLKTQGTYVYASDITDNTATITVEAEVANEYDTAKQVDCVSDVFDRDGNIVLSMKDTRIVEAGKKILFRSDAQMKHPHRWSPQYPYVYTVKTKLYTEGELTDDTETPLGIRTFEFTSDQGFFINGQPLKLKGWGQRPTNEWAGLGAAYPNWMHGFMFDLMKDAGGNFIRWGHSAGAPVDIELADKYGLITIQPGVDGEGSTVGGVYSDVAYKIRAQAFRDMIIYFRNHPSILIWEGGNQSVPEPEAKTLRAIADTWDPNGMRAYAHRRSNLTMADYIDVSIGTEGSWELKSKGKPIVEGEYNREEAARRVWDRYTPGYENYETSPGSAYNLTSEEFAKNQAKHFEKISHPAHCGGANWIFSDSTSHGRVYSEVSRVSGQVDGVMLPKEAFFTTKTIYREDPQVHIIGHWNYKEGTVKDIYVMSNADEVELFVNGVSQGFGSKSHSYLFTFEKIHWESGTIKALAYNQNKEGIAVQEKKTTGEAAAVKLTPITGPEGFKANGSDIVLLDAEVVDADGNRVPIFEGHIDFTIEGPAIWRGGYNSGKEGSTNHTYLDIEAGINRVAIRSTLTVGVIQITAVVDGLKTDSISVESIPVPIEHGLSTELPSLQEGKLGEEPPIGNGPSESSPLAETEAEESQLITDFSYSGIEEVGGVKGTVNIGDRIFIDREYEFQFLMEPILGSDYIQLANNEKNYKALDLIHFTVTKEADVYIAHDDRLSRPEWLLEDFNETKRKVIVDETLHTVFQQTVQAGTTLTLGGNQDETNETNCNMYVVFVKETVS</sequence>
<evidence type="ECO:0000259" key="5">
    <source>
        <dbReference type="Pfam" id="PF00703"/>
    </source>
</evidence>
<dbReference type="InterPro" id="IPR054593">
    <property type="entry name" value="Beta-mannosidase-like_N2"/>
</dbReference>
<dbReference type="EMBL" id="VYKL01000018">
    <property type="protein sequence ID" value="KAA9023907.1"/>
    <property type="molecule type" value="Genomic_DNA"/>
</dbReference>
<dbReference type="InterPro" id="IPR036156">
    <property type="entry name" value="Beta-gal/glucu_dom_sf"/>
</dbReference>
<dbReference type="InterPro" id="IPR040605">
    <property type="entry name" value="Glyco_hydro2_dom5"/>
</dbReference>
<dbReference type="Gene3D" id="3.20.20.80">
    <property type="entry name" value="Glycosidases"/>
    <property type="match status" value="1"/>
</dbReference>
<reference evidence="10 11" key="1">
    <citation type="submission" date="2019-09" db="EMBL/GenBank/DDBJ databases">
        <title>Whole genome sequences of isolates from the Mars Exploration Rovers.</title>
        <authorList>
            <person name="Seuylemezian A."/>
            <person name="Vaishampayan P."/>
        </authorList>
    </citation>
    <scope>NUCLEOTIDE SEQUENCE [LARGE SCALE GENOMIC DNA]</scope>
    <source>
        <strain evidence="10 11">MER_TA_151</strain>
    </source>
</reference>
<comment type="caution">
    <text evidence="10">The sequence shown here is derived from an EMBL/GenBank/DDBJ whole genome shotgun (WGS) entry which is preliminary data.</text>
</comment>
<dbReference type="InterPro" id="IPR006103">
    <property type="entry name" value="Glyco_hydro_2_cat"/>
</dbReference>
<dbReference type="InterPro" id="IPR017853">
    <property type="entry name" value="GH"/>
</dbReference>
<evidence type="ECO:0000259" key="7">
    <source>
        <dbReference type="Pfam" id="PF16355"/>
    </source>
</evidence>
<evidence type="ECO:0000256" key="2">
    <source>
        <dbReference type="ARBA" id="ARBA00022801"/>
    </source>
</evidence>
<keyword evidence="3" id="KW-0326">Glycosidase</keyword>
<dbReference type="AlphaFoldDB" id="A0A5J5HU74"/>
<evidence type="ECO:0000259" key="8">
    <source>
        <dbReference type="Pfam" id="PF18565"/>
    </source>
</evidence>
<feature type="domain" description="DUF4982" evidence="7">
    <location>
        <begin position="616"/>
        <end position="672"/>
    </location>
</feature>
<dbReference type="RefSeq" id="WP_150440307.1">
    <property type="nucleotide sequence ID" value="NZ_VYKL01000018.1"/>
</dbReference>
<feature type="domain" description="Glycoside hydrolase family 2 catalytic" evidence="6">
    <location>
        <begin position="320"/>
        <end position="469"/>
    </location>
</feature>
<protein>
    <submittedName>
        <fullName evidence="10">Glycoside hydrolase family 2 protein</fullName>
    </submittedName>
</protein>
<evidence type="ECO:0000256" key="1">
    <source>
        <dbReference type="ARBA" id="ARBA00007401"/>
    </source>
</evidence>
<evidence type="ECO:0000313" key="11">
    <source>
        <dbReference type="Proteomes" id="UP000326671"/>
    </source>
</evidence>
<organism evidence="10 11">
    <name type="scientific">Niallia endozanthoxylica</name>
    <dbReference type="NCBI Taxonomy" id="2036016"/>
    <lineage>
        <taxon>Bacteria</taxon>
        <taxon>Bacillati</taxon>
        <taxon>Bacillota</taxon>
        <taxon>Bacilli</taxon>
        <taxon>Bacillales</taxon>
        <taxon>Bacillaceae</taxon>
        <taxon>Niallia</taxon>
    </lineage>
</organism>
<dbReference type="PANTHER" id="PTHR42732">
    <property type="entry name" value="BETA-GALACTOSIDASE"/>
    <property type="match status" value="1"/>
</dbReference>
<dbReference type="Pfam" id="PF02836">
    <property type="entry name" value="Glyco_hydro_2_C"/>
    <property type="match status" value="1"/>
</dbReference>
<evidence type="ECO:0000256" key="3">
    <source>
        <dbReference type="ARBA" id="ARBA00023295"/>
    </source>
</evidence>
<dbReference type="SUPFAM" id="SSF49785">
    <property type="entry name" value="Galactose-binding domain-like"/>
    <property type="match status" value="1"/>
</dbReference>
<feature type="domain" description="Glycoside hydrolase family 2 immunoglobulin-like beta-sandwich" evidence="5">
    <location>
        <begin position="211"/>
        <end position="313"/>
    </location>
</feature>
<keyword evidence="2 10" id="KW-0378">Hydrolase</keyword>
<dbReference type="InterPro" id="IPR013783">
    <property type="entry name" value="Ig-like_fold"/>
</dbReference>
<keyword evidence="11" id="KW-1185">Reference proteome</keyword>
<gene>
    <name evidence="10" type="ORF">F4V44_12275</name>
</gene>
<dbReference type="SUPFAM" id="SSF49303">
    <property type="entry name" value="beta-Galactosidase/glucuronidase domain"/>
    <property type="match status" value="1"/>
</dbReference>
<evidence type="ECO:0000259" key="9">
    <source>
        <dbReference type="Pfam" id="PF22666"/>
    </source>
</evidence>
<comment type="similarity">
    <text evidence="1">Belongs to the glycosyl hydrolase 2 family.</text>
</comment>
<dbReference type="Pfam" id="PF00703">
    <property type="entry name" value="Glyco_hydro_2"/>
    <property type="match status" value="1"/>
</dbReference>
<dbReference type="Pfam" id="PF16355">
    <property type="entry name" value="DUF4982"/>
    <property type="match status" value="1"/>
</dbReference>
<feature type="domain" description="Beta-mannosidase-like galactose-binding" evidence="9">
    <location>
        <begin position="82"/>
        <end position="165"/>
    </location>
</feature>
<dbReference type="InterPro" id="IPR006102">
    <property type="entry name" value="Ig-like_GH2"/>
</dbReference>
<accession>A0A5J5HU74</accession>